<feature type="transmembrane region" description="Helical" evidence="7">
    <location>
        <begin position="34"/>
        <end position="60"/>
    </location>
</feature>
<dbReference type="AlphaFoldDB" id="A0A3B1CTV2"/>
<feature type="transmembrane region" description="Helical" evidence="7">
    <location>
        <begin position="182"/>
        <end position="204"/>
    </location>
</feature>
<dbReference type="NCBIfam" id="NF006583">
    <property type="entry name" value="PRK09109.1"/>
    <property type="match status" value="1"/>
</dbReference>
<reference evidence="10" key="1">
    <citation type="submission" date="2018-06" db="EMBL/GenBank/DDBJ databases">
        <authorList>
            <person name="Zhirakovskaya E."/>
        </authorList>
    </citation>
    <scope>NUCLEOTIDE SEQUENCE</scope>
</reference>
<keyword evidence="2" id="KW-1003">Cell membrane</keyword>
<keyword evidence="10" id="KW-0966">Cell projection</keyword>
<accession>A0A3B1CTV2</accession>
<feature type="domain" description="MotA/TolQ/ExbB proton channel" evidence="8">
    <location>
        <begin position="103"/>
        <end position="217"/>
    </location>
</feature>
<evidence type="ECO:0000256" key="7">
    <source>
        <dbReference type="SAM" id="Phobius"/>
    </source>
</evidence>
<gene>
    <name evidence="10" type="ORF">MNBD_NITROSPIRAE03-715</name>
</gene>
<keyword evidence="6 7" id="KW-0472">Membrane</keyword>
<evidence type="ECO:0000313" key="10">
    <source>
        <dbReference type="EMBL" id="VAX29931.1"/>
    </source>
</evidence>
<feature type="domain" description="Motility protein A N-terminal" evidence="9">
    <location>
        <begin position="6"/>
        <end position="92"/>
    </location>
</feature>
<dbReference type="InterPro" id="IPR046786">
    <property type="entry name" value="MotA_N"/>
</dbReference>
<feature type="transmembrane region" description="Helical" evidence="7">
    <location>
        <begin position="150"/>
        <end position="170"/>
    </location>
</feature>
<keyword evidence="3 7" id="KW-0812">Transmembrane</keyword>
<comment type="subcellular location">
    <subcellularLocation>
        <location evidence="1">Cell membrane</location>
        <topology evidence="1">Multi-pass membrane protein</topology>
    </subcellularLocation>
</comment>
<evidence type="ECO:0000256" key="1">
    <source>
        <dbReference type="ARBA" id="ARBA00004651"/>
    </source>
</evidence>
<evidence type="ECO:0000256" key="6">
    <source>
        <dbReference type="ARBA" id="ARBA00023136"/>
    </source>
</evidence>
<dbReference type="Pfam" id="PF20560">
    <property type="entry name" value="MotA_N"/>
    <property type="match status" value="1"/>
</dbReference>
<dbReference type="Pfam" id="PF01618">
    <property type="entry name" value="MotA_ExbB"/>
    <property type="match status" value="1"/>
</dbReference>
<protein>
    <submittedName>
        <fullName evidence="10">Flagellar motor rotation protein MotA</fullName>
    </submittedName>
</protein>
<organism evidence="10">
    <name type="scientific">hydrothermal vent metagenome</name>
    <dbReference type="NCBI Taxonomy" id="652676"/>
    <lineage>
        <taxon>unclassified sequences</taxon>
        <taxon>metagenomes</taxon>
        <taxon>ecological metagenomes</taxon>
    </lineage>
</organism>
<evidence type="ECO:0000259" key="8">
    <source>
        <dbReference type="Pfam" id="PF01618"/>
    </source>
</evidence>
<dbReference type="PANTHER" id="PTHR30433:SF3">
    <property type="entry name" value="MOTILITY PROTEIN A"/>
    <property type="match status" value="1"/>
</dbReference>
<evidence type="ECO:0000256" key="3">
    <source>
        <dbReference type="ARBA" id="ARBA00022692"/>
    </source>
</evidence>
<dbReference type="EMBL" id="UOGI01000066">
    <property type="protein sequence ID" value="VAX29931.1"/>
    <property type="molecule type" value="Genomic_DNA"/>
</dbReference>
<keyword evidence="10" id="KW-0282">Flagellum</keyword>
<dbReference type="GO" id="GO:0005886">
    <property type="term" value="C:plasma membrane"/>
    <property type="evidence" value="ECO:0007669"/>
    <property type="project" value="UniProtKB-SubCell"/>
</dbReference>
<proteinExistence type="predicted"/>
<evidence type="ECO:0000256" key="2">
    <source>
        <dbReference type="ARBA" id="ARBA00022475"/>
    </source>
</evidence>
<sequence length="248" mass="26544">MEKASLIGIMLGASALVGGTLLEGGSITFILQPAAALIVFGGTLGATLLSFTLQDVLFALGSLKDVFFKNEAPAYEACINQIVSLAHLSRKKGLVAIEPHLVEINDPFFRKTLSLAIDGISPGLLRETLEEENITFEDTRLRQSRVFETAGGFAPTIGIIGAVIGLIQVMQNLSDPAKLGQGIAVAFVATVYGVGVANLLLLPISKKLKNNLMKEIKFRAMIVEAVVGIQSGINPHYLRDKLLAFIER</sequence>
<name>A0A3B1CTV2_9ZZZZ</name>
<evidence type="ECO:0000256" key="5">
    <source>
        <dbReference type="ARBA" id="ARBA00022989"/>
    </source>
</evidence>
<evidence type="ECO:0000259" key="9">
    <source>
        <dbReference type="Pfam" id="PF20560"/>
    </source>
</evidence>
<keyword evidence="10" id="KW-0969">Cilium</keyword>
<dbReference type="InterPro" id="IPR047055">
    <property type="entry name" value="MotA-like"/>
</dbReference>
<keyword evidence="5 7" id="KW-1133">Transmembrane helix</keyword>
<dbReference type="GO" id="GO:0006935">
    <property type="term" value="P:chemotaxis"/>
    <property type="evidence" value="ECO:0007669"/>
    <property type="project" value="InterPro"/>
</dbReference>
<dbReference type="GO" id="GO:0071978">
    <property type="term" value="P:bacterial-type flagellum-dependent swarming motility"/>
    <property type="evidence" value="ECO:0007669"/>
    <property type="project" value="InterPro"/>
</dbReference>
<dbReference type="PANTHER" id="PTHR30433">
    <property type="entry name" value="CHEMOTAXIS PROTEIN MOTA"/>
    <property type="match status" value="1"/>
</dbReference>
<evidence type="ECO:0000256" key="4">
    <source>
        <dbReference type="ARBA" id="ARBA00022779"/>
    </source>
</evidence>
<keyword evidence="4" id="KW-0283">Flagellar rotation</keyword>
<dbReference type="InterPro" id="IPR002898">
    <property type="entry name" value="MotA_ExbB_proton_chnl"/>
</dbReference>